<feature type="transmembrane region" description="Helical" evidence="2">
    <location>
        <begin position="300"/>
        <end position="323"/>
    </location>
</feature>
<organism evidence="3 4">
    <name type="scientific">Bailinhaonella thermotolerans</name>
    <dbReference type="NCBI Taxonomy" id="1070861"/>
    <lineage>
        <taxon>Bacteria</taxon>
        <taxon>Bacillati</taxon>
        <taxon>Actinomycetota</taxon>
        <taxon>Actinomycetes</taxon>
        <taxon>Streptosporangiales</taxon>
        <taxon>Streptosporangiaceae</taxon>
        <taxon>Bailinhaonella</taxon>
    </lineage>
</organism>
<feature type="region of interest" description="Disordered" evidence="1">
    <location>
        <begin position="1"/>
        <end position="20"/>
    </location>
</feature>
<dbReference type="Proteomes" id="UP000265768">
    <property type="component" value="Unassembled WGS sequence"/>
</dbReference>
<proteinExistence type="predicted"/>
<sequence>MTYTDVSPGTRAPATPRRAGRGDAGRFLAAGWLAHLALRLWLVWGQASPAAYPDEAGYLAAARLLAGGVGADLSGTTFYQGGYPLLLVPAFWITKDPEAAYQLTLITNAVVGSAAFPLAYRALRVLRLDPARACVLACAVATFPAALYFSQYALVDAVFPVVALGWLLSLHAFLAGPARRTAGARPGAHGPLGGAGAGAGAGSSLLAAYAAAAHARGLVLLAVHVVVLLAVLARRWAPRRAALAALGAAVAGGAAAKVLNAVVLAALYPSGSLDLGRLLVTRLTGLAGQAWALGGAAGQLWYLVVSTWGLAGAGMVAAVAVAVRRGSPRALRICAAALLLVTAGVAYASSAALPDEHRVGNFAYGRYTAFAAVALAAAGAAALVRAPRRTAVAITAGAGGVLAAAGGAAAWHAGDRLRDHQFIAFDFPETSFLTGDWSALDMPGASARAFAVLTVLTCARLLLGGSRRGSPARPRPGSPSRRGPEAGARAGLRVPAGLAPRLGAAAVALAVLAVNGAAAVTLTRQKGWAETPILRGLPERGGVAVSTGVFWATRIRLIQQVSWTRVRRFDPRTAAPPPGACAVVVPWPGAAPAGATWPAAPPGWRVAGGRDQGRQWGIVVWRAPVCGSGPSALS</sequence>
<feature type="transmembrane region" description="Helical" evidence="2">
    <location>
        <begin position="243"/>
        <end position="268"/>
    </location>
</feature>
<feature type="transmembrane region" description="Helical" evidence="2">
    <location>
        <begin position="364"/>
        <end position="384"/>
    </location>
</feature>
<dbReference type="EMBL" id="QZEY01000002">
    <property type="protein sequence ID" value="RJL34549.1"/>
    <property type="molecule type" value="Genomic_DNA"/>
</dbReference>
<accession>A0A3A4B139</accession>
<feature type="transmembrane region" description="Helical" evidence="2">
    <location>
        <begin position="99"/>
        <end position="119"/>
    </location>
</feature>
<keyword evidence="2" id="KW-0812">Transmembrane</keyword>
<evidence type="ECO:0000313" key="4">
    <source>
        <dbReference type="Proteomes" id="UP000265768"/>
    </source>
</evidence>
<protein>
    <recommendedName>
        <fullName evidence="5">Glycosyltransferase RgtA/B/C/D-like domain-containing protein</fullName>
    </recommendedName>
</protein>
<keyword evidence="2" id="KW-0472">Membrane</keyword>
<feature type="transmembrane region" description="Helical" evidence="2">
    <location>
        <begin position="157"/>
        <end position="178"/>
    </location>
</feature>
<name>A0A3A4B139_9ACTN</name>
<reference evidence="3 4" key="1">
    <citation type="submission" date="2018-09" db="EMBL/GenBank/DDBJ databases">
        <title>YIM 75507 draft genome.</title>
        <authorList>
            <person name="Tang S."/>
            <person name="Feng Y."/>
        </authorList>
    </citation>
    <scope>NUCLEOTIDE SEQUENCE [LARGE SCALE GENOMIC DNA]</scope>
    <source>
        <strain evidence="3 4">YIM 75507</strain>
    </source>
</reference>
<feature type="transmembrane region" description="Helical" evidence="2">
    <location>
        <begin position="131"/>
        <end position="151"/>
    </location>
</feature>
<feature type="region of interest" description="Disordered" evidence="1">
    <location>
        <begin position="466"/>
        <end position="489"/>
    </location>
</feature>
<evidence type="ECO:0000256" key="2">
    <source>
        <dbReference type="SAM" id="Phobius"/>
    </source>
</evidence>
<comment type="caution">
    <text evidence="3">The sequence shown here is derived from an EMBL/GenBank/DDBJ whole genome shotgun (WGS) entry which is preliminary data.</text>
</comment>
<feature type="transmembrane region" description="Helical" evidence="2">
    <location>
        <begin position="190"/>
        <end position="212"/>
    </location>
</feature>
<gene>
    <name evidence="3" type="ORF">D5H75_09090</name>
</gene>
<dbReference type="AlphaFoldDB" id="A0A3A4B139"/>
<evidence type="ECO:0000256" key="1">
    <source>
        <dbReference type="SAM" id="MobiDB-lite"/>
    </source>
</evidence>
<feature type="transmembrane region" description="Helical" evidence="2">
    <location>
        <begin position="330"/>
        <end position="352"/>
    </location>
</feature>
<dbReference type="OrthoDB" id="3462168at2"/>
<evidence type="ECO:0000313" key="3">
    <source>
        <dbReference type="EMBL" id="RJL34549.1"/>
    </source>
</evidence>
<dbReference type="RefSeq" id="WP_119925851.1">
    <property type="nucleotide sequence ID" value="NZ_QZEY01000002.1"/>
</dbReference>
<feature type="transmembrane region" description="Helical" evidence="2">
    <location>
        <begin position="391"/>
        <end position="411"/>
    </location>
</feature>
<evidence type="ECO:0008006" key="5">
    <source>
        <dbReference type="Google" id="ProtNLM"/>
    </source>
</evidence>
<keyword evidence="4" id="KW-1185">Reference proteome</keyword>
<feature type="transmembrane region" description="Helical" evidence="2">
    <location>
        <begin position="218"/>
        <end position="236"/>
    </location>
</feature>
<feature type="compositionally biased region" description="Low complexity" evidence="1">
    <location>
        <begin position="8"/>
        <end position="17"/>
    </location>
</feature>
<keyword evidence="2" id="KW-1133">Transmembrane helix</keyword>